<evidence type="ECO:0000256" key="2">
    <source>
        <dbReference type="ARBA" id="ARBA00037999"/>
    </source>
</evidence>
<organism evidence="4 5">
    <name type="scientific">Flavobacterium zubiriense</name>
    <dbReference type="NCBI Taxonomy" id="3138075"/>
    <lineage>
        <taxon>Bacteria</taxon>
        <taxon>Pseudomonadati</taxon>
        <taxon>Bacteroidota</taxon>
        <taxon>Flavobacteriia</taxon>
        <taxon>Flavobacteriales</taxon>
        <taxon>Flavobacteriaceae</taxon>
        <taxon>Flavobacterium</taxon>
    </lineage>
</organism>
<dbReference type="Gene3D" id="3.40.640.10">
    <property type="entry name" value="Type I PLP-dependent aspartate aminotransferase-like (Major domain)"/>
    <property type="match status" value="1"/>
</dbReference>
<keyword evidence="1 3" id="KW-0663">Pyridoxal phosphate</keyword>
<dbReference type="InterPro" id="IPR015422">
    <property type="entry name" value="PyrdxlP-dep_Trfase_small"/>
</dbReference>
<dbReference type="GO" id="GO:0008483">
    <property type="term" value="F:transaminase activity"/>
    <property type="evidence" value="ECO:0007669"/>
    <property type="project" value="UniProtKB-KW"/>
</dbReference>
<dbReference type="EMBL" id="JBCFQL010000005">
    <property type="protein sequence ID" value="MFA9190917.1"/>
    <property type="molecule type" value="Genomic_DNA"/>
</dbReference>
<dbReference type="InterPro" id="IPR015424">
    <property type="entry name" value="PyrdxlP-dep_Trfase"/>
</dbReference>
<evidence type="ECO:0000256" key="1">
    <source>
        <dbReference type="ARBA" id="ARBA00022898"/>
    </source>
</evidence>
<evidence type="ECO:0000256" key="3">
    <source>
        <dbReference type="RuleBase" id="RU004508"/>
    </source>
</evidence>
<dbReference type="InterPro" id="IPR015421">
    <property type="entry name" value="PyrdxlP-dep_Trfase_major"/>
</dbReference>
<dbReference type="RefSeq" id="WP_373405917.1">
    <property type="nucleotide sequence ID" value="NZ_JBCFQL010000005.1"/>
</dbReference>
<dbReference type="Proteomes" id="UP001574169">
    <property type="component" value="Unassembled WGS sequence"/>
</dbReference>
<dbReference type="EC" id="2.6.1.-" evidence="4"/>
<dbReference type="Gene3D" id="3.90.1150.10">
    <property type="entry name" value="Aspartate Aminotransferase, domain 1"/>
    <property type="match status" value="1"/>
</dbReference>
<protein>
    <submittedName>
        <fullName evidence="4">DegT/DnrJ/EryC1/StrS family aminotransferase</fullName>
        <ecNumber evidence="4">2.6.1.-</ecNumber>
    </submittedName>
</protein>
<reference evidence="4 5" key="1">
    <citation type="submission" date="2024-04" db="EMBL/GenBank/DDBJ databases">
        <title>New Clade of Flavobacterium.</title>
        <authorList>
            <person name="Matos L."/>
            <person name="Proenca D.N."/>
            <person name="Fransisco R.M."/>
            <person name="Chung A.P."/>
            <person name="Maccario L."/>
            <person name="Sorensen S.J."/>
            <person name="Morais P.V."/>
        </authorList>
    </citation>
    <scope>NUCLEOTIDE SEQUENCE [LARGE SCALE GENOMIC DNA]</scope>
    <source>
        <strain evidence="4 5">FZUC8N2.13</strain>
    </source>
</reference>
<dbReference type="CDD" id="cd00616">
    <property type="entry name" value="AHBA_syn"/>
    <property type="match status" value="1"/>
</dbReference>
<proteinExistence type="inferred from homology"/>
<evidence type="ECO:0000313" key="5">
    <source>
        <dbReference type="Proteomes" id="UP001574169"/>
    </source>
</evidence>
<accession>A0ABV4T9Y6</accession>
<evidence type="ECO:0000313" key="4">
    <source>
        <dbReference type="EMBL" id="MFA9190917.1"/>
    </source>
</evidence>
<comment type="caution">
    <text evidence="4">The sequence shown here is derived from an EMBL/GenBank/DDBJ whole genome shotgun (WGS) entry which is preliminary data.</text>
</comment>
<dbReference type="PIRSF" id="PIRSF000390">
    <property type="entry name" value="PLP_StrS"/>
    <property type="match status" value="1"/>
</dbReference>
<name>A0ABV4T9Y6_9FLAO</name>
<dbReference type="PANTHER" id="PTHR30244">
    <property type="entry name" value="TRANSAMINASE"/>
    <property type="match status" value="1"/>
</dbReference>
<sequence length="377" mass="41737">MKKIQMVDLKSQYDKIATTVNASIQEVLDTNAYINGPQVHQFQKSLEDYLGVKHVIPCANGTDALQIAMMGLGLQPGDEVITADFTFAATVEVIALLQLTPVLVDVDRNNMNISLDGIRKAITPKTKAIVPVHLFGRSANMDAIMAIAKEYNLYVIEDNAQAIGADYTNKNGEKVKVGTIGHVGATSFFPSKNLGCYGDGGAIFTNDDALAHTLRGIVNHGMYERYHHDVVGVNSRLDSIQAGVLNAKLPHLDTYNKARQEAARKYSVALGIHPDIWVPTICESCDCHVFHQYVIRITNGKRDGLLAHLQSKAIPCAIYYPIPLHRQKAYADVRYQEQDFPVTNQLCEEVIALPMHTELEDEQVQFISESILEFLSK</sequence>
<dbReference type="InterPro" id="IPR000653">
    <property type="entry name" value="DegT/StrS_aminotransferase"/>
</dbReference>
<dbReference type="PANTHER" id="PTHR30244:SF36">
    <property type="entry name" value="3-OXO-GLUCOSE-6-PHOSPHATE:GLUTAMATE AMINOTRANSFERASE"/>
    <property type="match status" value="1"/>
</dbReference>
<gene>
    <name evidence="4" type="ORF">AAGV28_05985</name>
</gene>
<comment type="similarity">
    <text evidence="2 3">Belongs to the DegT/DnrJ/EryC1 family.</text>
</comment>
<keyword evidence="5" id="KW-1185">Reference proteome</keyword>
<keyword evidence="4" id="KW-0032">Aminotransferase</keyword>
<dbReference type="SUPFAM" id="SSF53383">
    <property type="entry name" value="PLP-dependent transferases"/>
    <property type="match status" value="1"/>
</dbReference>
<dbReference type="Pfam" id="PF01041">
    <property type="entry name" value="DegT_DnrJ_EryC1"/>
    <property type="match status" value="1"/>
</dbReference>
<keyword evidence="4" id="KW-0808">Transferase</keyword>